<gene>
    <name evidence="1" type="ORF">NIES37_12030</name>
</gene>
<name>A0A1Z4MUV0_9CYAN</name>
<reference evidence="1 2" key="1">
    <citation type="submission" date="2017-06" db="EMBL/GenBank/DDBJ databases">
        <title>Genome sequencing of cyanobaciteial culture collection at National Institute for Environmental Studies (NIES).</title>
        <authorList>
            <person name="Hirose Y."/>
            <person name="Shimura Y."/>
            <person name="Fujisawa T."/>
            <person name="Nakamura Y."/>
            <person name="Kawachi M."/>
        </authorList>
    </citation>
    <scope>NUCLEOTIDE SEQUENCE [LARGE SCALE GENOMIC DNA]</scope>
    <source>
        <strain evidence="1 2">NIES-37</strain>
    </source>
</reference>
<protein>
    <submittedName>
        <fullName evidence="1">Transposase</fullName>
    </submittedName>
</protein>
<dbReference type="EMBL" id="AP018248">
    <property type="protein sequence ID" value="BAY97265.1"/>
    <property type="molecule type" value="Genomic_DNA"/>
</dbReference>
<sequence length="72" mass="8128">MEVVLDLDSHLHSELEPMICMDEASIQLTGHVFELIPLKPGDDAKKDYHYTRAVRESAERPNALAPLDNPDE</sequence>
<dbReference type="KEGG" id="ttq:NIES37_12030"/>
<accession>A0A1Z4MUV0</accession>
<evidence type="ECO:0000313" key="2">
    <source>
        <dbReference type="Proteomes" id="UP000218785"/>
    </source>
</evidence>
<dbReference type="Proteomes" id="UP000218785">
    <property type="component" value="Chromosome"/>
</dbReference>
<dbReference type="AlphaFoldDB" id="A0A1Z4MUV0"/>
<keyword evidence="2" id="KW-1185">Reference proteome</keyword>
<evidence type="ECO:0000313" key="1">
    <source>
        <dbReference type="EMBL" id="BAY97265.1"/>
    </source>
</evidence>
<proteinExistence type="predicted"/>
<organism evidence="1 2">
    <name type="scientific">Tolypothrix tenuis PCC 7101</name>
    <dbReference type="NCBI Taxonomy" id="231146"/>
    <lineage>
        <taxon>Bacteria</taxon>
        <taxon>Bacillati</taxon>
        <taxon>Cyanobacteriota</taxon>
        <taxon>Cyanophyceae</taxon>
        <taxon>Nostocales</taxon>
        <taxon>Tolypothrichaceae</taxon>
        <taxon>Tolypothrix</taxon>
    </lineage>
</organism>